<sequence>MSFFSSWIKAVFIIFFAFLLCSEAFLRYKIKMHKTNCMSFILSSYVCTGEHEPVCATNGQTYRNICILCSEKIKAHFFKDWKVITHERSPQKKPPCKIYYPLDPLYDADCPEVTAYVCGTNGLTYKNECFLCVDQWEFGPHIKFVKYGKCD</sequence>
<evidence type="ECO:0000313" key="2">
    <source>
        <dbReference type="EMBL" id="KAI4541082.1"/>
    </source>
</evidence>
<protein>
    <recommendedName>
        <fullName evidence="1">Kazal-like domain-containing protein</fullName>
    </recommendedName>
</protein>
<dbReference type="SMART" id="SM00280">
    <property type="entry name" value="KAZAL"/>
    <property type="match status" value="2"/>
</dbReference>
<gene>
    <name evidence="2" type="ORF">MG293_008224</name>
</gene>
<keyword evidence="3" id="KW-1185">Reference proteome</keyword>
<name>A0AAD4U6Z2_OVIAM</name>
<dbReference type="PROSITE" id="PS00282">
    <property type="entry name" value="KAZAL_1"/>
    <property type="match status" value="1"/>
</dbReference>
<dbReference type="Gene3D" id="3.30.60.30">
    <property type="match status" value="2"/>
</dbReference>
<organism evidence="2 3">
    <name type="scientific">Ovis ammon polii</name>
    <dbReference type="NCBI Taxonomy" id="230172"/>
    <lineage>
        <taxon>Eukaryota</taxon>
        <taxon>Metazoa</taxon>
        <taxon>Chordata</taxon>
        <taxon>Craniata</taxon>
        <taxon>Vertebrata</taxon>
        <taxon>Euteleostomi</taxon>
        <taxon>Mammalia</taxon>
        <taxon>Eutheria</taxon>
        <taxon>Laurasiatheria</taxon>
        <taxon>Artiodactyla</taxon>
        <taxon>Ruminantia</taxon>
        <taxon>Pecora</taxon>
        <taxon>Bovidae</taxon>
        <taxon>Caprinae</taxon>
        <taxon>Ovis</taxon>
    </lineage>
</organism>
<dbReference type="SUPFAM" id="SSF100895">
    <property type="entry name" value="Kazal-type serine protease inhibitors"/>
    <property type="match status" value="2"/>
</dbReference>
<proteinExistence type="predicted"/>
<dbReference type="PANTHER" id="PTHR21312:SF36">
    <property type="entry name" value="SERINE PROTEASE INHIBITOR KAZAL-TYPE 13"/>
    <property type="match status" value="1"/>
</dbReference>
<dbReference type="PROSITE" id="PS51465">
    <property type="entry name" value="KAZAL_2"/>
    <property type="match status" value="2"/>
</dbReference>
<evidence type="ECO:0000313" key="3">
    <source>
        <dbReference type="Proteomes" id="UP001214576"/>
    </source>
</evidence>
<dbReference type="CDD" id="cd00104">
    <property type="entry name" value="KAZAL_FS"/>
    <property type="match status" value="1"/>
</dbReference>
<feature type="domain" description="Kazal-like" evidence="1">
    <location>
        <begin position="31"/>
        <end position="85"/>
    </location>
</feature>
<comment type="caution">
    <text evidence="2">The sequence shown here is derived from an EMBL/GenBank/DDBJ whole genome shotgun (WGS) entry which is preliminary data.</text>
</comment>
<feature type="domain" description="Kazal-like" evidence="1">
    <location>
        <begin position="90"/>
        <end position="151"/>
    </location>
</feature>
<reference evidence="2" key="1">
    <citation type="submission" date="2022-03" db="EMBL/GenBank/DDBJ databases">
        <title>Genomic analyses of argali, domestic sheep and their hybrids provide insights into chromosomal evolution, heterosis and genetic basis of agronomic traits.</title>
        <authorList>
            <person name="Li M."/>
        </authorList>
    </citation>
    <scope>NUCLEOTIDE SEQUENCE</scope>
    <source>
        <strain evidence="2">CAU-MHL-2022a</strain>
        <tissue evidence="2">Skin</tissue>
    </source>
</reference>
<accession>A0AAD4U6Z2</accession>
<evidence type="ECO:0000259" key="1">
    <source>
        <dbReference type="PROSITE" id="PS51465"/>
    </source>
</evidence>
<dbReference type="Proteomes" id="UP001214576">
    <property type="component" value="Unassembled WGS sequence"/>
</dbReference>
<dbReference type="Pfam" id="PF00050">
    <property type="entry name" value="Kazal_1"/>
    <property type="match status" value="2"/>
</dbReference>
<dbReference type="EMBL" id="JAKZEL010000008">
    <property type="protein sequence ID" value="KAI4541082.1"/>
    <property type="molecule type" value="Genomic_DNA"/>
</dbReference>
<dbReference type="InterPro" id="IPR036058">
    <property type="entry name" value="Kazal_dom_sf"/>
</dbReference>
<dbReference type="AlphaFoldDB" id="A0AAD4U6Z2"/>
<dbReference type="InterPro" id="IPR002350">
    <property type="entry name" value="Kazal_dom"/>
</dbReference>
<dbReference type="PANTHER" id="PTHR21312">
    <property type="entry name" value="SERINE PROTEASE INHIBITOR"/>
    <property type="match status" value="1"/>
</dbReference>